<dbReference type="EMBL" id="JAUOZU010000016">
    <property type="protein sequence ID" value="MDO6966209.1"/>
    <property type="molecule type" value="Genomic_DNA"/>
</dbReference>
<evidence type="ECO:0000256" key="1">
    <source>
        <dbReference type="ARBA" id="ARBA00004651"/>
    </source>
</evidence>
<feature type="transmembrane region" description="Helical" evidence="6">
    <location>
        <begin position="53"/>
        <end position="77"/>
    </location>
</feature>
<sequence length="168" mass="17690">MIEAAILVVFPLCMAMAAFSDLLTMTIPNRLSIILIGSFLCIAPFAGVAPYDILLHLGAGLAVFAVCFALFALHIMGGGDAKILTASAVWFGMNASLMHYIVYVSVFGGLLSLVVLALRANNNMILASGLRIPATMMHAKKIPYGIAIGAAAFMAFPESPLMAFVLGH</sequence>
<evidence type="ECO:0000313" key="9">
    <source>
        <dbReference type="Proteomes" id="UP001174932"/>
    </source>
</evidence>
<proteinExistence type="predicted"/>
<dbReference type="InterPro" id="IPR000045">
    <property type="entry name" value="Prepilin_IV_endopep_pep"/>
</dbReference>
<evidence type="ECO:0000256" key="3">
    <source>
        <dbReference type="ARBA" id="ARBA00022692"/>
    </source>
</evidence>
<accession>A0ABT8YRH4</accession>
<keyword evidence="2" id="KW-1003">Cell membrane</keyword>
<keyword evidence="5 6" id="KW-0472">Membrane</keyword>
<keyword evidence="3 6" id="KW-0812">Transmembrane</keyword>
<evidence type="ECO:0000259" key="7">
    <source>
        <dbReference type="Pfam" id="PF01478"/>
    </source>
</evidence>
<dbReference type="PANTHER" id="PTHR36506:SF1">
    <property type="entry name" value="PREFLAGELLIN PEPTIDASE"/>
    <property type="match status" value="1"/>
</dbReference>
<dbReference type="Gene3D" id="1.20.120.1220">
    <property type="match status" value="1"/>
</dbReference>
<feature type="transmembrane region" description="Helical" evidence="6">
    <location>
        <begin position="27"/>
        <end position="46"/>
    </location>
</feature>
<feature type="transmembrane region" description="Helical" evidence="6">
    <location>
        <begin position="142"/>
        <end position="166"/>
    </location>
</feature>
<comment type="subcellular location">
    <subcellularLocation>
        <location evidence="1">Cell membrane</location>
        <topology evidence="1">Multi-pass membrane protein</topology>
    </subcellularLocation>
</comment>
<name>A0ABT8YRH4_9HYPH</name>
<evidence type="ECO:0000256" key="6">
    <source>
        <dbReference type="SAM" id="Phobius"/>
    </source>
</evidence>
<comment type="caution">
    <text evidence="8">The sequence shown here is derived from an EMBL/GenBank/DDBJ whole genome shotgun (WGS) entry which is preliminary data.</text>
</comment>
<reference evidence="8" key="1">
    <citation type="journal article" date="2015" name="Int. J. Syst. Evol. Microbiol.">
        <title>Rhizobium alvei sp. nov., isolated from a freshwater river.</title>
        <authorList>
            <person name="Sheu S.Y."/>
            <person name="Huang H.W."/>
            <person name="Young C.C."/>
            <person name="Chen W.M."/>
        </authorList>
    </citation>
    <scope>NUCLEOTIDE SEQUENCE</scope>
    <source>
        <strain evidence="8">TNR-22</strain>
    </source>
</reference>
<evidence type="ECO:0000256" key="4">
    <source>
        <dbReference type="ARBA" id="ARBA00022989"/>
    </source>
</evidence>
<dbReference type="Pfam" id="PF01478">
    <property type="entry name" value="Peptidase_A24"/>
    <property type="match status" value="1"/>
</dbReference>
<keyword evidence="9" id="KW-1185">Reference proteome</keyword>
<evidence type="ECO:0000313" key="8">
    <source>
        <dbReference type="EMBL" id="MDO6966209.1"/>
    </source>
</evidence>
<feature type="domain" description="Prepilin type IV endopeptidase peptidase" evidence="7">
    <location>
        <begin position="9"/>
        <end position="112"/>
    </location>
</feature>
<gene>
    <name evidence="8" type="ORF">Q4481_19835</name>
</gene>
<dbReference type="RefSeq" id="WP_304378132.1">
    <property type="nucleotide sequence ID" value="NZ_JAUOZU010000016.1"/>
</dbReference>
<evidence type="ECO:0000256" key="2">
    <source>
        <dbReference type="ARBA" id="ARBA00022475"/>
    </source>
</evidence>
<dbReference type="InterPro" id="IPR052218">
    <property type="entry name" value="Preflagellin_Peptidase"/>
</dbReference>
<organism evidence="8 9">
    <name type="scientific">Rhizobium alvei</name>
    <dbReference type="NCBI Taxonomy" id="1132659"/>
    <lineage>
        <taxon>Bacteria</taxon>
        <taxon>Pseudomonadati</taxon>
        <taxon>Pseudomonadota</taxon>
        <taxon>Alphaproteobacteria</taxon>
        <taxon>Hyphomicrobiales</taxon>
        <taxon>Rhizobiaceae</taxon>
        <taxon>Rhizobium/Agrobacterium group</taxon>
        <taxon>Rhizobium</taxon>
    </lineage>
</organism>
<dbReference type="PANTHER" id="PTHR36506">
    <property type="entry name" value="PREFLAGELLIN PEPTIDASE"/>
    <property type="match status" value="1"/>
</dbReference>
<protein>
    <submittedName>
        <fullName evidence="8">Prepilin peptidase</fullName>
    </submittedName>
</protein>
<evidence type="ECO:0000256" key="5">
    <source>
        <dbReference type="ARBA" id="ARBA00023136"/>
    </source>
</evidence>
<feature type="transmembrane region" description="Helical" evidence="6">
    <location>
        <begin position="97"/>
        <end position="121"/>
    </location>
</feature>
<reference evidence="8" key="2">
    <citation type="submission" date="2023-07" db="EMBL/GenBank/DDBJ databases">
        <authorList>
            <person name="Shen H."/>
        </authorList>
    </citation>
    <scope>NUCLEOTIDE SEQUENCE</scope>
    <source>
        <strain evidence="8">TNR-22</strain>
    </source>
</reference>
<dbReference type="Proteomes" id="UP001174932">
    <property type="component" value="Unassembled WGS sequence"/>
</dbReference>
<keyword evidence="4 6" id="KW-1133">Transmembrane helix</keyword>